<feature type="transmembrane region" description="Helical" evidence="16">
    <location>
        <begin position="282"/>
        <end position="302"/>
    </location>
</feature>
<keyword evidence="3" id="KW-0808">Transferase</keyword>
<dbReference type="PANTHER" id="PTHR30474:SF2">
    <property type="entry name" value="PEPTIDOGLYCAN GLYCOSYLTRANSFERASE FTSW-RELATED"/>
    <property type="match status" value="1"/>
</dbReference>
<keyword evidence="2" id="KW-0328">Glycosyltransferase</keyword>
<dbReference type="GO" id="GO:0008360">
    <property type="term" value="P:regulation of cell shape"/>
    <property type="evidence" value="ECO:0007669"/>
    <property type="project" value="UniProtKB-KW"/>
</dbReference>
<evidence type="ECO:0000256" key="2">
    <source>
        <dbReference type="ARBA" id="ARBA00022676"/>
    </source>
</evidence>
<keyword evidence="17" id="KW-0132">Cell division</keyword>
<keyword evidence="7 16" id="KW-1133">Transmembrane helix</keyword>
<dbReference type="InterPro" id="IPR001182">
    <property type="entry name" value="FtsW/RodA"/>
</dbReference>
<comment type="subcellular location">
    <subcellularLocation>
        <location evidence="1">Membrane</location>
        <topology evidence="1">Multi-pass membrane protein</topology>
    </subcellularLocation>
</comment>
<evidence type="ECO:0000256" key="5">
    <source>
        <dbReference type="ARBA" id="ARBA00022960"/>
    </source>
</evidence>
<feature type="transmembrane region" description="Helical" evidence="16">
    <location>
        <begin position="356"/>
        <end position="373"/>
    </location>
</feature>
<evidence type="ECO:0000256" key="12">
    <source>
        <dbReference type="ARBA" id="ARBA00041185"/>
    </source>
</evidence>
<feature type="transmembrane region" description="Helical" evidence="16">
    <location>
        <begin position="191"/>
        <end position="209"/>
    </location>
</feature>
<evidence type="ECO:0000256" key="16">
    <source>
        <dbReference type="SAM" id="Phobius"/>
    </source>
</evidence>
<dbReference type="GO" id="GO:0005886">
    <property type="term" value="C:plasma membrane"/>
    <property type="evidence" value="ECO:0007669"/>
    <property type="project" value="TreeGrafter"/>
</dbReference>
<reference evidence="17" key="1">
    <citation type="journal article" date="2012" name="Environ. Microbiol.">
        <title>Genomic content of uncultured Bacteroidetes from contrasting oceanic provinces in the North Atlantic Ocean.</title>
        <authorList>
            <person name="Gomez-Pereira P.R."/>
            <person name="Schuler M."/>
            <person name="Fuchs B.M."/>
            <person name="Bennke C."/>
            <person name="Teeling H."/>
            <person name="Waldmann J."/>
            <person name="Richter M."/>
            <person name="Barbe V."/>
            <person name="Bataille E."/>
            <person name="Glockner F.O."/>
            <person name="Amann R."/>
        </authorList>
    </citation>
    <scope>NUCLEOTIDE SEQUENCE</scope>
</reference>
<dbReference type="GO" id="GO:0051301">
    <property type="term" value="P:cell division"/>
    <property type="evidence" value="ECO:0007669"/>
    <property type="project" value="UniProtKB-KW"/>
</dbReference>
<evidence type="ECO:0000256" key="3">
    <source>
        <dbReference type="ARBA" id="ARBA00022679"/>
    </source>
</evidence>
<evidence type="ECO:0000313" key="17">
    <source>
        <dbReference type="EMBL" id="CCF99920.1"/>
    </source>
</evidence>
<keyword evidence="5" id="KW-0133">Cell shape</keyword>
<dbReference type="EC" id="2.4.99.28" evidence="14"/>
<comment type="catalytic activity">
    <reaction evidence="15">
        <text>[GlcNAc-(1-&gt;4)-Mur2Ac(oyl-L-Ala-gamma-D-Glu-L-Lys-D-Ala-D-Ala)](n)-di-trans,octa-cis-undecaprenyl diphosphate + beta-D-GlcNAc-(1-&gt;4)-Mur2Ac(oyl-L-Ala-gamma-D-Glu-L-Lys-D-Ala-D-Ala)-di-trans,octa-cis-undecaprenyl diphosphate = [GlcNAc-(1-&gt;4)-Mur2Ac(oyl-L-Ala-gamma-D-Glu-L-Lys-D-Ala-D-Ala)](n+1)-di-trans,octa-cis-undecaprenyl diphosphate + di-trans,octa-cis-undecaprenyl diphosphate + H(+)</text>
        <dbReference type="Rhea" id="RHEA:23708"/>
        <dbReference type="Rhea" id="RHEA-COMP:9602"/>
        <dbReference type="Rhea" id="RHEA-COMP:9603"/>
        <dbReference type="ChEBI" id="CHEBI:15378"/>
        <dbReference type="ChEBI" id="CHEBI:58405"/>
        <dbReference type="ChEBI" id="CHEBI:60033"/>
        <dbReference type="ChEBI" id="CHEBI:78435"/>
        <dbReference type="EC" id="2.4.99.28"/>
    </reaction>
</comment>
<evidence type="ECO:0000256" key="14">
    <source>
        <dbReference type="ARBA" id="ARBA00044770"/>
    </source>
</evidence>
<keyword evidence="8 16" id="KW-0472">Membrane</keyword>
<feature type="transmembrane region" description="Helical" evidence="16">
    <location>
        <begin position="314"/>
        <end position="336"/>
    </location>
</feature>
<feature type="transmembrane region" description="Helical" evidence="16">
    <location>
        <begin position="14"/>
        <end position="34"/>
    </location>
</feature>
<organism evidence="17">
    <name type="scientific">uncultured Flavobacteriia bacterium</name>
    <dbReference type="NCBI Taxonomy" id="212695"/>
    <lineage>
        <taxon>Bacteria</taxon>
        <taxon>Pseudomonadati</taxon>
        <taxon>Bacteroidota</taxon>
        <taxon>Flavobacteriia</taxon>
        <taxon>environmental samples</taxon>
    </lineage>
</organism>
<evidence type="ECO:0000256" key="15">
    <source>
        <dbReference type="ARBA" id="ARBA00049902"/>
    </source>
</evidence>
<evidence type="ECO:0000256" key="11">
    <source>
        <dbReference type="ARBA" id="ARBA00038053"/>
    </source>
</evidence>
<protein>
    <recommendedName>
        <fullName evidence="12">Probable peptidoglycan glycosyltransferase FtsW</fullName>
        <ecNumber evidence="14">2.4.99.28</ecNumber>
    </recommendedName>
    <alternativeName>
        <fullName evidence="13">Cell division protein FtsW</fullName>
    </alternativeName>
    <alternativeName>
        <fullName evidence="10">Cell wall polymerase</fullName>
    </alternativeName>
    <alternativeName>
        <fullName evidence="9">Peptidoglycan polymerase</fullName>
    </alternativeName>
</protein>
<sequence length="394" mass="43795">MHAFIDQYFKGDRAIWLIAFFLCIASLLLVYSSISTLAYKYHGGNTVFYLLRHGFFLFAGLGIMYLIHRIRYSYFSRISQLLLYISIPLLLITLVMGSSINEASRWLQIPVINQTFQTSDLAKLALITYVARMLAVKRDVIHDFNQGVLPILIPVFVVCALIFPANFSTAALLGGSSFILMFLGGVRIKHLSAVIGAVLLMVMLSFFVAKSAPQLFPRMGTWISRIENFNEPSKDGNYQVEQSKIAIANGGIARLAPGKSIQRNFLPHPYSDFIFAIVVEEYGMLGGIFILALYMVLFIRVLRIVKKCKQQFGAYLVLGITFMLVFQALVNMAVAVNLFPVTGQPLPLVSMGGTSTWFTCIGLGIVLSVSAHLNEEPTDDESKLGKNVMMEPAT</sequence>
<dbReference type="GO" id="GO:0015648">
    <property type="term" value="F:lipid-linked peptidoglycan transporter activity"/>
    <property type="evidence" value="ECO:0007669"/>
    <property type="project" value="TreeGrafter"/>
</dbReference>
<evidence type="ECO:0000256" key="9">
    <source>
        <dbReference type="ARBA" id="ARBA00032370"/>
    </source>
</evidence>
<feature type="transmembrane region" description="Helical" evidence="16">
    <location>
        <begin position="79"/>
        <end position="100"/>
    </location>
</feature>
<keyword evidence="17" id="KW-0131">Cell cycle</keyword>
<evidence type="ECO:0000256" key="8">
    <source>
        <dbReference type="ARBA" id="ARBA00023136"/>
    </source>
</evidence>
<dbReference type="GO" id="GO:0009252">
    <property type="term" value="P:peptidoglycan biosynthetic process"/>
    <property type="evidence" value="ECO:0007669"/>
    <property type="project" value="UniProtKB-KW"/>
</dbReference>
<gene>
    <name evidence="17" type="primary">ftsW</name>
    <name evidence="17" type="ORF">VIS_S3CCB20019</name>
</gene>
<evidence type="ECO:0000256" key="7">
    <source>
        <dbReference type="ARBA" id="ARBA00022989"/>
    </source>
</evidence>
<evidence type="ECO:0000256" key="1">
    <source>
        <dbReference type="ARBA" id="ARBA00004141"/>
    </source>
</evidence>
<proteinExistence type="inferred from homology"/>
<comment type="similarity">
    <text evidence="11">Belongs to the SEDS family. FtsW subfamily.</text>
</comment>
<evidence type="ECO:0000256" key="10">
    <source>
        <dbReference type="ARBA" id="ARBA00033270"/>
    </source>
</evidence>
<reference evidence="17" key="2">
    <citation type="submission" date="2012-02" db="EMBL/GenBank/DDBJ databases">
        <authorList>
            <person name="Genoscope - CEA"/>
        </authorList>
    </citation>
    <scope>NUCLEOTIDE SEQUENCE</scope>
</reference>
<evidence type="ECO:0000256" key="4">
    <source>
        <dbReference type="ARBA" id="ARBA00022692"/>
    </source>
</evidence>
<dbReference type="Pfam" id="PF01098">
    <property type="entry name" value="FTSW_RODA_SPOVE"/>
    <property type="match status" value="1"/>
</dbReference>
<dbReference type="AlphaFoldDB" id="H6RFV9"/>
<keyword evidence="6" id="KW-0573">Peptidoglycan synthesis</keyword>
<dbReference type="GO" id="GO:0008955">
    <property type="term" value="F:peptidoglycan glycosyltransferase activity"/>
    <property type="evidence" value="ECO:0007669"/>
    <property type="project" value="UniProtKB-EC"/>
</dbReference>
<feature type="transmembrane region" description="Helical" evidence="16">
    <location>
        <begin position="151"/>
        <end position="184"/>
    </location>
</feature>
<evidence type="ECO:0000256" key="13">
    <source>
        <dbReference type="ARBA" id="ARBA00041418"/>
    </source>
</evidence>
<dbReference type="PANTHER" id="PTHR30474">
    <property type="entry name" value="CELL CYCLE PROTEIN"/>
    <property type="match status" value="1"/>
</dbReference>
<dbReference type="GO" id="GO:0032153">
    <property type="term" value="C:cell division site"/>
    <property type="evidence" value="ECO:0007669"/>
    <property type="project" value="TreeGrafter"/>
</dbReference>
<accession>H6RFV9</accession>
<name>H6RFV9_9BACT</name>
<evidence type="ECO:0000256" key="6">
    <source>
        <dbReference type="ARBA" id="ARBA00022984"/>
    </source>
</evidence>
<dbReference type="EMBL" id="FO117593">
    <property type="protein sequence ID" value="CCF99920.1"/>
    <property type="molecule type" value="Genomic_DNA"/>
</dbReference>
<keyword evidence="4 16" id="KW-0812">Transmembrane</keyword>
<feature type="transmembrane region" description="Helical" evidence="16">
    <location>
        <begin position="46"/>
        <end position="67"/>
    </location>
</feature>